<evidence type="ECO:0000313" key="3">
    <source>
        <dbReference type="EMBL" id="KAG2408950.1"/>
    </source>
</evidence>
<keyword evidence="1" id="KW-0328">Glycosyltransferase</keyword>
<dbReference type="InterPro" id="IPR002213">
    <property type="entry name" value="UDP_glucos_trans"/>
</dbReference>
<dbReference type="AlphaFoldDB" id="A0A8T0L7V3"/>
<comment type="caution">
    <text evidence="3">The sequence shown here is derived from an EMBL/GenBank/DDBJ whole genome shotgun (WGS) entry which is preliminary data.</text>
</comment>
<dbReference type="Gene3D" id="3.40.50.2000">
    <property type="entry name" value="Glycogen Phosphorylase B"/>
    <property type="match status" value="1"/>
</dbReference>
<accession>A0A8T0L7V3</accession>
<evidence type="ECO:0000256" key="2">
    <source>
        <dbReference type="ARBA" id="ARBA00022679"/>
    </source>
</evidence>
<evidence type="ECO:0000313" key="4">
    <source>
        <dbReference type="Proteomes" id="UP000743370"/>
    </source>
</evidence>
<name>A0A8T0L7V3_PHAAN</name>
<dbReference type="SUPFAM" id="SSF53756">
    <property type="entry name" value="UDP-Glycosyltransferase/glycogen phosphorylase"/>
    <property type="match status" value="1"/>
</dbReference>
<reference evidence="3 4" key="1">
    <citation type="submission" date="2020-05" db="EMBL/GenBank/DDBJ databases">
        <title>Vigna angularis (adzuki bean) Var. LongXiaoDou No. 4 denovo assembly.</title>
        <authorList>
            <person name="Xiang H."/>
        </authorList>
    </citation>
    <scope>NUCLEOTIDE SEQUENCE [LARGE SCALE GENOMIC DNA]</scope>
    <source>
        <tissue evidence="3">Leaf</tissue>
    </source>
</reference>
<dbReference type="CDD" id="cd03784">
    <property type="entry name" value="GT1_Gtf-like"/>
    <property type="match status" value="1"/>
</dbReference>
<dbReference type="Proteomes" id="UP000743370">
    <property type="component" value="Unassembled WGS sequence"/>
</dbReference>
<proteinExistence type="predicted"/>
<dbReference type="PANTHER" id="PTHR48046:SF7">
    <property type="entry name" value="UDP-GLYCOSYLTRANSFERASE 72E1"/>
    <property type="match status" value="1"/>
</dbReference>
<sequence length="153" mass="17156">MGFWDGLQRERKEEVYAVGPLVRRVEKKPEDGKKGGVLQWMDEQPTESVVYVSFGSGGTMSGNQMREVALGLELSQQRFVWVVRPPCEAPQAKILEHPATGGFVTHCGWNFVLESVENGVPMVAWPLYAEQKMNAFMLLEELRVAVRMAEEGA</sequence>
<organism evidence="3 4">
    <name type="scientific">Phaseolus angularis</name>
    <name type="common">Azuki bean</name>
    <name type="synonym">Vigna angularis</name>
    <dbReference type="NCBI Taxonomy" id="3914"/>
    <lineage>
        <taxon>Eukaryota</taxon>
        <taxon>Viridiplantae</taxon>
        <taxon>Streptophyta</taxon>
        <taxon>Embryophyta</taxon>
        <taxon>Tracheophyta</taxon>
        <taxon>Spermatophyta</taxon>
        <taxon>Magnoliopsida</taxon>
        <taxon>eudicotyledons</taxon>
        <taxon>Gunneridae</taxon>
        <taxon>Pentapetalae</taxon>
        <taxon>rosids</taxon>
        <taxon>fabids</taxon>
        <taxon>Fabales</taxon>
        <taxon>Fabaceae</taxon>
        <taxon>Papilionoideae</taxon>
        <taxon>50 kb inversion clade</taxon>
        <taxon>NPAAA clade</taxon>
        <taxon>indigoferoid/millettioid clade</taxon>
        <taxon>Phaseoleae</taxon>
        <taxon>Vigna</taxon>
    </lineage>
</organism>
<gene>
    <name evidence="3" type="ORF">HKW66_Vig0037720</name>
</gene>
<dbReference type="Pfam" id="PF00201">
    <property type="entry name" value="UDPGT"/>
    <property type="match status" value="1"/>
</dbReference>
<dbReference type="EMBL" id="JABFOF010000001">
    <property type="protein sequence ID" value="KAG2408950.1"/>
    <property type="molecule type" value="Genomic_DNA"/>
</dbReference>
<keyword evidence="2" id="KW-0808">Transferase</keyword>
<dbReference type="PANTHER" id="PTHR48046">
    <property type="entry name" value="UDP-GLYCOSYLTRANSFERASE 72E1"/>
    <property type="match status" value="1"/>
</dbReference>
<dbReference type="GO" id="GO:0047209">
    <property type="term" value="F:coniferyl-alcohol glucosyltransferase activity"/>
    <property type="evidence" value="ECO:0007669"/>
    <property type="project" value="TreeGrafter"/>
</dbReference>
<evidence type="ECO:0000256" key="1">
    <source>
        <dbReference type="ARBA" id="ARBA00022676"/>
    </source>
</evidence>
<protein>
    <submittedName>
        <fullName evidence="3">UDP-glycosyltransferase protein</fullName>
    </submittedName>
</protein>